<evidence type="ECO:0000256" key="2">
    <source>
        <dbReference type="ARBA" id="ARBA00005466"/>
    </source>
</evidence>
<evidence type="ECO:0000256" key="3">
    <source>
        <dbReference type="ARBA" id="ARBA00022630"/>
    </source>
</evidence>
<keyword evidence="4" id="KW-0274">FAD</keyword>
<dbReference type="InterPro" id="IPR050416">
    <property type="entry name" value="FAD-linked_Oxidoreductase"/>
</dbReference>
<organism evidence="8 9">
    <name type="scientific">Chaetomium strumarium</name>
    <dbReference type="NCBI Taxonomy" id="1170767"/>
    <lineage>
        <taxon>Eukaryota</taxon>
        <taxon>Fungi</taxon>
        <taxon>Dikarya</taxon>
        <taxon>Ascomycota</taxon>
        <taxon>Pezizomycotina</taxon>
        <taxon>Sordariomycetes</taxon>
        <taxon>Sordariomycetidae</taxon>
        <taxon>Sordariales</taxon>
        <taxon>Chaetomiaceae</taxon>
        <taxon>Chaetomium</taxon>
    </lineage>
</organism>
<dbReference type="EMBL" id="JAUDZG010000003">
    <property type="protein sequence ID" value="KAK3307255.1"/>
    <property type="molecule type" value="Genomic_DNA"/>
</dbReference>
<reference evidence="8" key="2">
    <citation type="submission" date="2023-06" db="EMBL/GenBank/DDBJ databases">
        <authorList>
            <consortium name="Lawrence Berkeley National Laboratory"/>
            <person name="Mondo S.J."/>
            <person name="Hensen N."/>
            <person name="Bonometti L."/>
            <person name="Westerberg I."/>
            <person name="Brannstrom I.O."/>
            <person name="Guillou S."/>
            <person name="Cros-Aarteil S."/>
            <person name="Calhoun S."/>
            <person name="Haridas S."/>
            <person name="Kuo A."/>
            <person name="Pangilinan J."/>
            <person name="Riley R."/>
            <person name="Labutti K."/>
            <person name="Andreopoulos B."/>
            <person name="Lipzen A."/>
            <person name="Chen C."/>
            <person name="Yanf M."/>
            <person name="Daum C."/>
            <person name="Ng V."/>
            <person name="Clum A."/>
            <person name="Steindorff A."/>
            <person name="Ohm R."/>
            <person name="Martin F."/>
            <person name="Silar P."/>
            <person name="Natvig D."/>
            <person name="Lalanne C."/>
            <person name="Gautier V."/>
            <person name="Ament-Velasquez S.L."/>
            <person name="Kruys A."/>
            <person name="Hutchinson M.I."/>
            <person name="Powell A.J."/>
            <person name="Barry K."/>
            <person name="Miller A.N."/>
            <person name="Grigoriev I.V."/>
            <person name="Debuchy R."/>
            <person name="Gladieux P."/>
            <person name="Thoren M.H."/>
            <person name="Johannesson H."/>
        </authorList>
    </citation>
    <scope>NUCLEOTIDE SEQUENCE</scope>
    <source>
        <strain evidence="8">CBS 333.67</strain>
    </source>
</reference>
<keyword evidence="6" id="KW-0732">Signal</keyword>
<gene>
    <name evidence="8" type="ORF">B0T15DRAFT_529749</name>
</gene>
<evidence type="ECO:0000259" key="7">
    <source>
        <dbReference type="PROSITE" id="PS51387"/>
    </source>
</evidence>
<evidence type="ECO:0000256" key="4">
    <source>
        <dbReference type="ARBA" id="ARBA00022827"/>
    </source>
</evidence>
<dbReference type="GO" id="GO:0071949">
    <property type="term" value="F:FAD binding"/>
    <property type="evidence" value="ECO:0007669"/>
    <property type="project" value="InterPro"/>
</dbReference>
<keyword evidence="9" id="KW-1185">Reference proteome</keyword>
<feature type="chain" id="PRO_5042525884" description="FAD-binding PCMH-type domain-containing protein" evidence="6">
    <location>
        <begin position="22"/>
        <end position="519"/>
    </location>
</feature>
<dbReference type="PANTHER" id="PTHR42973">
    <property type="entry name" value="BINDING OXIDOREDUCTASE, PUTATIVE (AFU_ORTHOLOGUE AFUA_1G17690)-RELATED"/>
    <property type="match status" value="1"/>
</dbReference>
<keyword evidence="3" id="KW-0285">Flavoprotein</keyword>
<comment type="caution">
    <text evidence="8">The sequence shown here is derived from an EMBL/GenBank/DDBJ whole genome shotgun (WGS) entry which is preliminary data.</text>
</comment>
<name>A0AAJ0GWE9_9PEZI</name>
<keyword evidence="5" id="KW-0560">Oxidoreductase</keyword>
<accession>A0AAJ0GWE9</accession>
<dbReference type="RefSeq" id="XP_062723035.1">
    <property type="nucleotide sequence ID" value="XM_062869126.1"/>
</dbReference>
<comment type="cofactor">
    <cofactor evidence="1">
        <name>FAD</name>
        <dbReference type="ChEBI" id="CHEBI:57692"/>
    </cofactor>
</comment>
<dbReference type="InterPro" id="IPR012951">
    <property type="entry name" value="BBE"/>
</dbReference>
<evidence type="ECO:0000256" key="5">
    <source>
        <dbReference type="ARBA" id="ARBA00023002"/>
    </source>
</evidence>
<evidence type="ECO:0000256" key="6">
    <source>
        <dbReference type="SAM" id="SignalP"/>
    </source>
</evidence>
<feature type="signal peptide" evidence="6">
    <location>
        <begin position="1"/>
        <end position="21"/>
    </location>
</feature>
<dbReference type="InterPro" id="IPR006094">
    <property type="entry name" value="Oxid_FAD_bind_N"/>
</dbReference>
<dbReference type="GeneID" id="87887955"/>
<dbReference type="InterPro" id="IPR016166">
    <property type="entry name" value="FAD-bd_PCMH"/>
</dbReference>
<evidence type="ECO:0000256" key="1">
    <source>
        <dbReference type="ARBA" id="ARBA00001974"/>
    </source>
</evidence>
<dbReference type="PANTHER" id="PTHR42973:SF39">
    <property type="entry name" value="FAD-BINDING PCMH-TYPE DOMAIN-CONTAINING PROTEIN"/>
    <property type="match status" value="1"/>
</dbReference>
<evidence type="ECO:0000313" key="8">
    <source>
        <dbReference type="EMBL" id="KAK3307255.1"/>
    </source>
</evidence>
<feature type="domain" description="FAD-binding PCMH-type" evidence="7">
    <location>
        <begin position="73"/>
        <end position="244"/>
    </location>
</feature>
<dbReference type="InterPro" id="IPR036318">
    <property type="entry name" value="FAD-bd_PCMH-like_sf"/>
</dbReference>
<sequence>MLFHASHGLWALTAWLASASALPTLQTSSGQELVNLLERAANPELDIAVSPKASILHPGDAGFAEDTQRWSERDAPTFKVAFFPATEKDVAIGLKYMTSHNVSFLAASGSKGFSKTLASVQGGVNLNLKNFDKVTYDKAKKTMTVGGGAKFQQLWTLAYNEKRELPLSSACVGVGGCTVGGGHGWLQGKYGLVIDAVLSMRVALWDGTIVTASETQNSDLFWAMRGAGQNFGIMLEFTMKTWPQTNGGMFYNADMSFTSDSLEGVVGVINDIIPTQPADLGIDFVIFTNATTNQTQLYLGFVYLGDAEKGKELAARFADSKQKGIQRTLFNESMARWDQLSDVVVGGFIDQACSGGSNQQVDVYTANTKQIDAGQARRIWDSYDDFVAKHPGAARSTVLWEVFAQQALRNPPGGADRTAYAGRDTATVLVLVQGIYNDAALGPDVDAWARPWRDEITSTSGYPRQTIYMNYAHGDEPLEAMYGYEPWRLDRLRRLKAKYDPHGHFNHYNSVLGITKQGY</sequence>
<protein>
    <recommendedName>
        <fullName evidence="7">FAD-binding PCMH-type domain-containing protein</fullName>
    </recommendedName>
</protein>
<proteinExistence type="inferred from homology"/>
<dbReference type="Gene3D" id="3.30.465.10">
    <property type="match status" value="1"/>
</dbReference>
<evidence type="ECO:0000313" key="9">
    <source>
        <dbReference type="Proteomes" id="UP001273166"/>
    </source>
</evidence>
<dbReference type="PROSITE" id="PS51387">
    <property type="entry name" value="FAD_PCMH"/>
    <property type="match status" value="1"/>
</dbReference>
<dbReference type="SUPFAM" id="SSF56176">
    <property type="entry name" value="FAD-binding/transporter-associated domain-like"/>
    <property type="match status" value="1"/>
</dbReference>
<dbReference type="AlphaFoldDB" id="A0AAJ0GWE9"/>
<reference evidence="8" key="1">
    <citation type="journal article" date="2023" name="Mol. Phylogenet. Evol.">
        <title>Genome-scale phylogeny and comparative genomics of the fungal order Sordariales.</title>
        <authorList>
            <person name="Hensen N."/>
            <person name="Bonometti L."/>
            <person name="Westerberg I."/>
            <person name="Brannstrom I.O."/>
            <person name="Guillou S."/>
            <person name="Cros-Aarteil S."/>
            <person name="Calhoun S."/>
            <person name="Haridas S."/>
            <person name="Kuo A."/>
            <person name="Mondo S."/>
            <person name="Pangilinan J."/>
            <person name="Riley R."/>
            <person name="LaButti K."/>
            <person name="Andreopoulos B."/>
            <person name="Lipzen A."/>
            <person name="Chen C."/>
            <person name="Yan M."/>
            <person name="Daum C."/>
            <person name="Ng V."/>
            <person name="Clum A."/>
            <person name="Steindorff A."/>
            <person name="Ohm R.A."/>
            <person name="Martin F."/>
            <person name="Silar P."/>
            <person name="Natvig D.O."/>
            <person name="Lalanne C."/>
            <person name="Gautier V."/>
            <person name="Ament-Velasquez S.L."/>
            <person name="Kruys A."/>
            <person name="Hutchinson M.I."/>
            <person name="Powell A.J."/>
            <person name="Barry K."/>
            <person name="Miller A.N."/>
            <person name="Grigoriev I.V."/>
            <person name="Debuchy R."/>
            <person name="Gladieux P."/>
            <person name="Hiltunen Thoren M."/>
            <person name="Johannesson H."/>
        </authorList>
    </citation>
    <scope>NUCLEOTIDE SEQUENCE</scope>
    <source>
        <strain evidence="8">CBS 333.67</strain>
    </source>
</reference>
<dbReference type="Gene3D" id="3.40.462.20">
    <property type="match status" value="1"/>
</dbReference>
<dbReference type="Proteomes" id="UP001273166">
    <property type="component" value="Unassembled WGS sequence"/>
</dbReference>
<dbReference type="GO" id="GO:0016491">
    <property type="term" value="F:oxidoreductase activity"/>
    <property type="evidence" value="ECO:0007669"/>
    <property type="project" value="UniProtKB-KW"/>
</dbReference>
<dbReference type="Pfam" id="PF01565">
    <property type="entry name" value="FAD_binding_4"/>
    <property type="match status" value="1"/>
</dbReference>
<dbReference type="InterPro" id="IPR016169">
    <property type="entry name" value="FAD-bd_PCMH_sub2"/>
</dbReference>
<dbReference type="Pfam" id="PF08031">
    <property type="entry name" value="BBE"/>
    <property type="match status" value="1"/>
</dbReference>
<comment type="similarity">
    <text evidence="2">Belongs to the oxygen-dependent FAD-linked oxidoreductase family.</text>
</comment>